<gene>
    <name evidence="2" type="primary">fxsA</name>
    <name evidence="2" type="ORF">MAQA_12121</name>
</gene>
<organism evidence="2 3">
    <name type="scientific">Listeria aquatica FSL S10-1188</name>
    <dbReference type="NCBI Taxonomy" id="1265818"/>
    <lineage>
        <taxon>Bacteria</taxon>
        <taxon>Bacillati</taxon>
        <taxon>Bacillota</taxon>
        <taxon>Bacilli</taxon>
        <taxon>Bacillales</taxon>
        <taxon>Listeriaceae</taxon>
        <taxon>Listeria</taxon>
    </lineage>
</organism>
<reference evidence="2 3" key="1">
    <citation type="journal article" date="2014" name="Int. J. Syst. Evol. Microbiol.">
        <title>Listeria floridensis sp. nov., Listeria aquatica sp. nov., Listeria cornellensis sp. nov., Listeria riparia sp. nov. and Listeria grandensis sp. nov., from agricultural and natural environments.</title>
        <authorList>
            <person name="den Bakker H.C."/>
            <person name="Warchocki S."/>
            <person name="Wright E.M."/>
            <person name="Allred A.F."/>
            <person name="Ahlstrom C."/>
            <person name="Manuel C.S."/>
            <person name="Stasiewicz M.J."/>
            <person name="Burrell A."/>
            <person name="Roof S."/>
            <person name="Strawn L."/>
            <person name="Fortes E.D."/>
            <person name="Nightingale K.K."/>
            <person name="Kephart D."/>
            <person name="Wiedmann M."/>
        </authorList>
    </citation>
    <scope>NUCLEOTIDE SEQUENCE [LARGE SCALE GENOMIC DNA]</scope>
    <source>
        <strain evidence="2 3">FSL S10-1188</strain>
    </source>
</reference>
<dbReference type="Pfam" id="PF04186">
    <property type="entry name" value="FxsA"/>
    <property type="match status" value="1"/>
</dbReference>
<dbReference type="EMBL" id="AOCG01000012">
    <property type="protein sequence ID" value="EUJ17743.1"/>
    <property type="molecule type" value="Genomic_DNA"/>
</dbReference>
<keyword evidence="1" id="KW-0472">Membrane</keyword>
<dbReference type="PATRIC" id="fig|1265818.5.peg.2439"/>
<accession>W7BCS9</accession>
<protein>
    <submittedName>
        <fullName evidence="2">Exclusion suppressor FxsA</fullName>
    </submittedName>
</protein>
<comment type="caution">
    <text evidence="2">The sequence shown here is derived from an EMBL/GenBank/DDBJ whole genome shotgun (WGS) entry which is preliminary data.</text>
</comment>
<evidence type="ECO:0000313" key="2">
    <source>
        <dbReference type="EMBL" id="EUJ17743.1"/>
    </source>
</evidence>
<feature type="transmembrane region" description="Helical" evidence="1">
    <location>
        <begin position="28"/>
        <end position="46"/>
    </location>
</feature>
<feature type="transmembrane region" description="Helical" evidence="1">
    <location>
        <begin position="5"/>
        <end position="22"/>
    </location>
</feature>
<keyword evidence="1" id="KW-0812">Transmembrane</keyword>
<dbReference type="GO" id="GO:0016020">
    <property type="term" value="C:membrane"/>
    <property type="evidence" value="ECO:0007669"/>
    <property type="project" value="InterPro"/>
</dbReference>
<keyword evidence="1" id="KW-1133">Transmembrane helix</keyword>
<dbReference type="STRING" id="1265818.MAQA_12121"/>
<evidence type="ECO:0000256" key="1">
    <source>
        <dbReference type="SAM" id="Phobius"/>
    </source>
</evidence>
<sequence>MKNMFAYWAIYGLVELIIYVWLFQWIGFWPLLLIQIFSTAMGVYMFKKSGRNTFKKYFGRANGCAVLARYHLFFLFRTILYNTGSFNHFNRITSVYSVC</sequence>
<evidence type="ECO:0000313" key="3">
    <source>
        <dbReference type="Proteomes" id="UP000019246"/>
    </source>
</evidence>
<keyword evidence="3" id="KW-1185">Reference proteome</keyword>
<dbReference type="Proteomes" id="UP000019246">
    <property type="component" value="Unassembled WGS sequence"/>
</dbReference>
<dbReference type="InterPro" id="IPR007313">
    <property type="entry name" value="FxsA"/>
</dbReference>
<proteinExistence type="predicted"/>
<dbReference type="AlphaFoldDB" id="W7BCS9"/>
<name>W7BCS9_9LIST</name>